<accession>A0ABM9CBJ7</accession>
<dbReference type="SUPFAM" id="SSF81296">
    <property type="entry name" value="E set domains"/>
    <property type="match status" value="1"/>
</dbReference>
<keyword evidence="2 5" id="KW-0378">Hydrolase</keyword>
<sequence length="581" mass="67045">MNHEALYHRHKQNWAFAYDQSTIYLRLRTKRDDIESASVCYGDKYDWDNTENRGCMIKLTSDSLFDYWETTVQPPFRRLSYRFHLQSGDEQLFYGERWCKAVPSDNSDGNFEYPYLNAADVFQTPEWVKDAVFYQIFPERFANGDPSRNPAITEAWGGKPEGNNYFGGDLQGVMDHLDHLELLGVNAIYFTPLFEADTNHKYDTKDYLKVDSHFGTNKLLKELVEACHKRGIRVLLDIVFNHSGNAFPPFVDVLEKGVRSRYADWFLVKQWPLRSMEKGSAYETFSFEPNLPKFNTSNPEVSDYLLNIADYWIRTADVDGYRLDVANEVDHRFWRKLREVVKAAKPDAYIVGEIMHDSMAWLCGDQLDAVMNYPVRDSVIKFFARHVIDGKEFADSIGAQLAAYPLQAVEASFQVLGSHDTPRLITLCGGNIEQSKLAVIFQFTYYGAPCIYYGDEIGLTGGNDPDNRKCMIWDESGQNRDLFQFYQAMIKLRQEYPALRTGRFRFIHAKERDNRLAYERWDNGNRFIVVMNASPEPAKLAIAASSPHWQEIWTGTSVEAMNGELEISLPGYGYRMFRSGS</sequence>
<dbReference type="InterPro" id="IPR013783">
    <property type="entry name" value="Ig-like_fold"/>
</dbReference>
<evidence type="ECO:0000259" key="4">
    <source>
        <dbReference type="SMART" id="SM00642"/>
    </source>
</evidence>
<dbReference type="CDD" id="cd02857">
    <property type="entry name" value="E_set_CDase_PDE_N"/>
    <property type="match status" value="1"/>
</dbReference>
<dbReference type="Gene3D" id="2.60.40.10">
    <property type="entry name" value="Immunoglobulins"/>
    <property type="match status" value="1"/>
</dbReference>
<dbReference type="InterPro" id="IPR004185">
    <property type="entry name" value="Glyco_hydro_13_lg-like_dom"/>
</dbReference>
<dbReference type="GO" id="GO:0047798">
    <property type="term" value="F:cyclomaltodextrinase activity"/>
    <property type="evidence" value="ECO:0007669"/>
    <property type="project" value="UniProtKB-EC"/>
</dbReference>
<dbReference type="EC" id="3.2.1.54" evidence="5"/>
<evidence type="ECO:0000256" key="1">
    <source>
        <dbReference type="ARBA" id="ARBA00008061"/>
    </source>
</evidence>
<dbReference type="Gene3D" id="3.20.20.80">
    <property type="entry name" value="Glycosidases"/>
    <property type="match status" value="1"/>
</dbReference>
<dbReference type="InterPro" id="IPR006047">
    <property type="entry name" value="GH13_cat_dom"/>
</dbReference>
<feature type="domain" description="Glycosyl hydrolase family 13 catalytic" evidence="4">
    <location>
        <begin position="135"/>
        <end position="493"/>
    </location>
</feature>
<organism evidence="5 6">
    <name type="scientific">Paenibacillus plantiphilus</name>
    <dbReference type="NCBI Taxonomy" id="2905650"/>
    <lineage>
        <taxon>Bacteria</taxon>
        <taxon>Bacillati</taxon>
        <taxon>Bacillota</taxon>
        <taxon>Bacilli</taxon>
        <taxon>Bacillales</taxon>
        <taxon>Paenibacillaceae</taxon>
        <taxon>Paenibacillus</taxon>
    </lineage>
</organism>
<evidence type="ECO:0000313" key="6">
    <source>
        <dbReference type="Proteomes" id="UP000838686"/>
    </source>
</evidence>
<dbReference type="CDD" id="cd11338">
    <property type="entry name" value="AmyAc_CMD"/>
    <property type="match status" value="1"/>
</dbReference>
<dbReference type="Gene3D" id="2.60.40.1180">
    <property type="entry name" value="Golgi alpha-mannosidase II"/>
    <property type="match status" value="1"/>
</dbReference>
<dbReference type="SMART" id="SM00642">
    <property type="entry name" value="Aamy"/>
    <property type="match status" value="1"/>
</dbReference>
<comment type="similarity">
    <text evidence="1">Belongs to the glycosyl hydrolase 13 family.</text>
</comment>
<dbReference type="Proteomes" id="UP000838686">
    <property type="component" value="Unassembled WGS sequence"/>
</dbReference>
<evidence type="ECO:0000313" key="5">
    <source>
        <dbReference type="EMBL" id="CAH1208102.1"/>
    </source>
</evidence>
<dbReference type="SUPFAM" id="SSF51011">
    <property type="entry name" value="Glycosyl hydrolase domain"/>
    <property type="match status" value="1"/>
</dbReference>
<dbReference type="PANTHER" id="PTHR10357:SF210">
    <property type="entry name" value="MALTODEXTRIN GLUCOSIDASE"/>
    <property type="match status" value="1"/>
</dbReference>
<dbReference type="InterPro" id="IPR017853">
    <property type="entry name" value="GH"/>
</dbReference>
<protein>
    <submittedName>
        <fullName evidence="5">Cyclomaltodextrinase</fullName>
        <ecNumber evidence="5">3.2.1.54</ecNumber>
    </submittedName>
</protein>
<reference evidence="5" key="1">
    <citation type="submission" date="2022-01" db="EMBL/GenBank/DDBJ databases">
        <authorList>
            <person name="Criscuolo A."/>
        </authorList>
    </citation>
    <scope>NUCLEOTIDE SEQUENCE</scope>
    <source>
        <strain evidence="5">CIP111893</strain>
    </source>
</reference>
<gene>
    <name evidence="5" type="ORF">PAECIP111893_02839</name>
</gene>
<evidence type="ECO:0000256" key="2">
    <source>
        <dbReference type="ARBA" id="ARBA00022801"/>
    </source>
</evidence>
<name>A0ABM9CBJ7_9BACL</name>
<dbReference type="InterPro" id="IPR014756">
    <property type="entry name" value="Ig_E-set"/>
</dbReference>
<dbReference type="InterPro" id="IPR013780">
    <property type="entry name" value="Glyco_hydro_b"/>
</dbReference>
<dbReference type="SUPFAM" id="SSF51445">
    <property type="entry name" value="(Trans)glycosidases"/>
    <property type="match status" value="1"/>
</dbReference>
<dbReference type="PANTHER" id="PTHR10357">
    <property type="entry name" value="ALPHA-AMYLASE FAMILY MEMBER"/>
    <property type="match status" value="1"/>
</dbReference>
<keyword evidence="6" id="KW-1185">Reference proteome</keyword>
<dbReference type="Pfam" id="PF00128">
    <property type="entry name" value="Alpha-amylase"/>
    <property type="match status" value="1"/>
</dbReference>
<proteinExistence type="inferred from homology"/>
<dbReference type="Gene3D" id="3.90.400.10">
    <property type="entry name" value="Oligo-1,6-glucosidase, Domain 2"/>
    <property type="match status" value="1"/>
</dbReference>
<dbReference type="InterPro" id="IPR045857">
    <property type="entry name" value="O16G_dom_2"/>
</dbReference>
<dbReference type="Pfam" id="PF16657">
    <property type="entry name" value="Malt_amylase_C"/>
    <property type="match status" value="1"/>
</dbReference>
<dbReference type="RefSeq" id="WP_236343143.1">
    <property type="nucleotide sequence ID" value="NZ_CAKMMF010000014.1"/>
</dbReference>
<comment type="caution">
    <text evidence="5">The sequence shown here is derived from an EMBL/GenBank/DDBJ whole genome shotgun (WGS) entry which is preliminary data.</text>
</comment>
<dbReference type="Pfam" id="PF02903">
    <property type="entry name" value="Alpha-amylase_N"/>
    <property type="match status" value="1"/>
</dbReference>
<keyword evidence="3 5" id="KW-0326">Glycosidase</keyword>
<evidence type="ECO:0000256" key="3">
    <source>
        <dbReference type="ARBA" id="ARBA00023295"/>
    </source>
</evidence>
<dbReference type="EMBL" id="CAKMMF010000014">
    <property type="protein sequence ID" value="CAH1208102.1"/>
    <property type="molecule type" value="Genomic_DNA"/>
</dbReference>
<dbReference type="InterPro" id="IPR032091">
    <property type="entry name" value="Malt_amylase-like_C"/>
</dbReference>